<sequence length="171" mass="19296">MDPLLKILFVATISLIAISINLLIFRITRVKQKLRAPIIAVVVALLYLLFIWPTLKPQTQKIFIKNYTLKNSSLEVSICLNKDLLYEGSINQQLITHRWSKKLELKGSFEEGDLLIVTAPSLKLADSISLDISKTYITITLSDIEGLHIESSSMKPPWTTGPDFEVIEISK</sequence>
<feature type="transmembrane region" description="Helical" evidence="1">
    <location>
        <begin position="6"/>
        <end position="24"/>
    </location>
</feature>
<organism evidence="2 3">
    <name type="scientific">Roseivirga thermotolerans</name>
    <dbReference type="NCBI Taxonomy" id="1758176"/>
    <lineage>
        <taxon>Bacteria</taxon>
        <taxon>Pseudomonadati</taxon>
        <taxon>Bacteroidota</taxon>
        <taxon>Cytophagia</taxon>
        <taxon>Cytophagales</taxon>
        <taxon>Roseivirgaceae</taxon>
        <taxon>Roseivirga</taxon>
    </lineage>
</organism>
<evidence type="ECO:0000256" key="1">
    <source>
        <dbReference type="SAM" id="Phobius"/>
    </source>
</evidence>
<dbReference type="Proteomes" id="UP000658258">
    <property type="component" value="Unassembled WGS sequence"/>
</dbReference>
<keyword evidence="3" id="KW-1185">Reference proteome</keyword>
<evidence type="ECO:0000313" key="2">
    <source>
        <dbReference type="EMBL" id="GHE51150.1"/>
    </source>
</evidence>
<proteinExistence type="predicted"/>
<feature type="transmembrane region" description="Helical" evidence="1">
    <location>
        <begin position="36"/>
        <end position="55"/>
    </location>
</feature>
<protein>
    <submittedName>
        <fullName evidence="2">Uncharacterized protein</fullName>
    </submittedName>
</protein>
<reference evidence="3" key="1">
    <citation type="journal article" date="2019" name="Int. J. Syst. Evol. Microbiol.">
        <title>The Global Catalogue of Microorganisms (GCM) 10K type strain sequencing project: providing services to taxonomists for standard genome sequencing and annotation.</title>
        <authorList>
            <consortium name="The Broad Institute Genomics Platform"/>
            <consortium name="The Broad Institute Genome Sequencing Center for Infectious Disease"/>
            <person name="Wu L."/>
            <person name="Ma J."/>
        </authorList>
    </citation>
    <scope>NUCLEOTIDE SEQUENCE [LARGE SCALE GENOMIC DNA]</scope>
    <source>
        <strain evidence="3">CGMCC 1.15111</strain>
    </source>
</reference>
<keyword evidence="1" id="KW-1133">Transmembrane helix</keyword>
<comment type="caution">
    <text evidence="2">The sequence shown here is derived from an EMBL/GenBank/DDBJ whole genome shotgun (WGS) entry which is preliminary data.</text>
</comment>
<name>A0ABQ3I2B2_9BACT</name>
<keyword evidence="1" id="KW-0472">Membrane</keyword>
<dbReference type="EMBL" id="BNAG01000001">
    <property type="protein sequence ID" value="GHE51150.1"/>
    <property type="molecule type" value="Genomic_DNA"/>
</dbReference>
<evidence type="ECO:0000313" key="3">
    <source>
        <dbReference type="Proteomes" id="UP000658258"/>
    </source>
</evidence>
<accession>A0ABQ3I2B2</accession>
<gene>
    <name evidence="2" type="ORF">GCM10011340_01580</name>
</gene>
<keyword evidence="1" id="KW-0812">Transmembrane</keyword>
<dbReference type="RefSeq" id="WP_189628285.1">
    <property type="nucleotide sequence ID" value="NZ_BNAG01000001.1"/>
</dbReference>